<comment type="caution">
    <text evidence="1">The sequence shown here is derived from an EMBL/GenBank/DDBJ whole genome shotgun (WGS) entry which is preliminary data.</text>
</comment>
<dbReference type="AlphaFoldDB" id="A0A8S0Y631"/>
<evidence type="ECO:0000313" key="1">
    <source>
        <dbReference type="EMBL" id="CAA9890370.1"/>
    </source>
</evidence>
<dbReference type="Proteomes" id="UP000494216">
    <property type="component" value="Unassembled WGS sequence"/>
</dbReference>
<keyword evidence="2" id="KW-1185">Reference proteome</keyword>
<evidence type="ECO:0000313" key="2">
    <source>
        <dbReference type="Proteomes" id="UP000494216"/>
    </source>
</evidence>
<gene>
    <name evidence="1" type="ORF">METHB2_210002</name>
</gene>
<proteinExistence type="predicted"/>
<sequence length="267" mass="30324">MSTMTYNDVLVELLAHLRTENKSIMVNWDTAQQWPEGVLNTFLQLGLLIPAPAAQSIECHACDNHCFMDVITLVHDDPALTRAFIVCDDAEMQSQMGRVKIPLLRLQQWQGSVKQLSGVIADLLGLKDKITFAANQAVIKLGMLKAKKGRRWATLNGSDLSIEINQHTVPVDEVLYFDNKELVIDRYKIDDLLNSEALNKGKKYTPSTTKREVRKSETQAMHQDWQDEYSRLKVQHPNMADTWYAAKISKLDIAKGRDAETIRKNMV</sequence>
<name>A0A8S0Y631_9GAMM</name>
<reference evidence="1 2" key="1">
    <citation type="submission" date="2020-02" db="EMBL/GenBank/DDBJ databases">
        <authorList>
            <person name="Hogendoorn C."/>
        </authorList>
    </citation>
    <scope>NUCLEOTIDE SEQUENCE [LARGE SCALE GENOMIC DNA]</scope>
    <source>
        <strain evidence="1">METHB21</strain>
    </source>
</reference>
<organism evidence="1 2">
    <name type="scientific">Candidatus Methylobacter favarea</name>
    <dbReference type="NCBI Taxonomy" id="2707345"/>
    <lineage>
        <taxon>Bacteria</taxon>
        <taxon>Pseudomonadati</taxon>
        <taxon>Pseudomonadota</taxon>
        <taxon>Gammaproteobacteria</taxon>
        <taxon>Methylococcales</taxon>
        <taxon>Methylococcaceae</taxon>
        <taxon>Methylobacter</taxon>
    </lineage>
</organism>
<accession>A0A8S0Y631</accession>
<protein>
    <submittedName>
        <fullName evidence="1">Uncharacterized protein</fullName>
    </submittedName>
</protein>
<dbReference type="EMBL" id="CADCXN010000049">
    <property type="protein sequence ID" value="CAA9890370.1"/>
    <property type="molecule type" value="Genomic_DNA"/>
</dbReference>